<dbReference type="EMBL" id="CAFBPS010000136">
    <property type="protein sequence ID" value="CAB5035376.1"/>
    <property type="molecule type" value="Genomic_DNA"/>
</dbReference>
<proteinExistence type="predicted"/>
<dbReference type="EMBL" id="CAEZZP010000128">
    <property type="protein sequence ID" value="CAB4782959.1"/>
    <property type="molecule type" value="Genomic_DNA"/>
</dbReference>
<gene>
    <name evidence="1" type="ORF">UFOPK2658_00452</name>
    <name evidence="2" type="ORF">UFOPK2880_01565</name>
    <name evidence="3" type="ORF">UFOPK3004_01350</name>
    <name evidence="4" type="ORF">UFOPK3304_00883</name>
    <name evidence="5" type="ORF">UFOPK3494_01377</name>
    <name evidence="6" type="ORF">UFOPK4134_01462</name>
</gene>
<dbReference type="EMBL" id="CAFAAL010000137">
    <property type="protein sequence ID" value="CAB4812770.1"/>
    <property type="molecule type" value="Genomic_DNA"/>
</dbReference>
<sequence>MNSHRLVKLLASASIGALVLSGCFTGERPTLMPEETVPAVSDTAIQEVIAILNSTPIANFTVAYEVVTKFGDLHTAATLAFDPSFGTSITIAEVRYIYSVNGTTLTCSTITSDCAPGIDESRVSDRQLVSTIFKKAAIERMQQDARVAVGSAVASSEVIVDNNATCSAIPVVDSNGATQSKTYCAFNDLGVVASMDTADLAITALSFTATTTADQFGA</sequence>
<evidence type="ECO:0000313" key="4">
    <source>
        <dbReference type="EMBL" id="CAB4868825.1"/>
    </source>
</evidence>
<protein>
    <submittedName>
        <fullName evidence="5">Unannotated protein</fullName>
    </submittedName>
</protein>
<dbReference type="EMBL" id="CAFBLJ010000038">
    <property type="protein sequence ID" value="CAB4868825.1"/>
    <property type="molecule type" value="Genomic_DNA"/>
</dbReference>
<evidence type="ECO:0000313" key="2">
    <source>
        <dbReference type="EMBL" id="CAB4782959.1"/>
    </source>
</evidence>
<dbReference type="EMBL" id="CAEZYH010000010">
    <property type="protein sequence ID" value="CAB4711886.1"/>
    <property type="molecule type" value="Genomic_DNA"/>
</dbReference>
<organism evidence="5">
    <name type="scientific">freshwater metagenome</name>
    <dbReference type="NCBI Taxonomy" id="449393"/>
    <lineage>
        <taxon>unclassified sequences</taxon>
        <taxon>metagenomes</taxon>
        <taxon>ecological metagenomes</taxon>
    </lineage>
</organism>
<dbReference type="PROSITE" id="PS51257">
    <property type="entry name" value="PROKAR_LIPOPROTEIN"/>
    <property type="match status" value="1"/>
</dbReference>
<evidence type="ECO:0000313" key="1">
    <source>
        <dbReference type="EMBL" id="CAB4711886.1"/>
    </source>
</evidence>
<accession>A0A6J7GPN7</accession>
<reference evidence="5" key="1">
    <citation type="submission" date="2020-05" db="EMBL/GenBank/DDBJ databases">
        <authorList>
            <person name="Chiriac C."/>
            <person name="Salcher M."/>
            <person name="Ghai R."/>
            <person name="Kavagutti S V."/>
        </authorList>
    </citation>
    <scope>NUCLEOTIDE SEQUENCE</scope>
</reference>
<dbReference type="AlphaFoldDB" id="A0A6J7GPN7"/>
<name>A0A6J7GPN7_9ZZZZ</name>
<evidence type="ECO:0000313" key="3">
    <source>
        <dbReference type="EMBL" id="CAB4812770.1"/>
    </source>
</evidence>
<evidence type="ECO:0000313" key="6">
    <source>
        <dbReference type="EMBL" id="CAB5035376.1"/>
    </source>
</evidence>
<dbReference type="EMBL" id="CAFBMF010000109">
    <property type="protein sequence ID" value="CAB4908658.1"/>
    <property type="molecule type" value="Genomic_DNA"/>
</dbReference>
<evidence type="ECO:0000313" key="5">
    <source>
        <dbReference type="EMBL" id="CAB4908658.1"/>
    </source>
</evidence>